<sequence length="347" mass="38333">MTGVLNGAFETIGFDALDGRRLLLHRLQPRSGVNELGPVLMIAGTSVRAGIFSPPLPRTLPRMLSDEGYDVWLLDWRASIDLPATDFTLDDAAVYDHPAAVATICAVTKRDRIKAIVHCQGSTSFMMSIVSGLLPQVSTVVSNSVALHPHVPKLMWVKMPLAMAALRPFVTELNAQWGLHAPGAVPKLLNFAMRAVHHECNNSVCKMSSFMYGTGFPTLWRHENLTDATHEWLKGEVAQAPMSFFLQIQESIEAGELVSSDRHRDVLPATFTSKPPQTDARFAFVTGERNATFLPSGMAKTFEFFDAYEHGRHSFRVLPDYGHLDVFLGKNAATEVFPMIIDELGKD</sequence>
<evidence type="ECO:0000256" key="5">
    <source>
        <dbReference type="ARBA" id="ARBA00023002"/>
    </source>
</evidence>
<dbReference type="Gene3D" id="3.40.50.1820">
    <property type="entry name" value="alpha/beta hydrolase"/>
    <property type="match status" value="1"/>
</dbReference>
<evidence type="ECO:0000313" key="7">
    <source>
        <dbReference type="Proteomes" id="UP000655868"/>
    </source>
</evidence>
<evidence type="ECO:0000256" key="3">
    <source>
        <dbReference type="ARBA" id="ARBA00022630"/>
    </source>
</evidence>
<evidence type="ECO:0008006" key="8">
    <source>
        <dbReference type="Google" id="ProtNLM"/>
    </source>
</evidence>
<dbReference type="PANTHER" id="PTHR47470">
    <property type="entry name" value="CHOLESTEROL OXIDASE"/>
    <property type="match status" value="1"/>
</dbReference>
<keyword evidence="4" id="KW-0274">FAD</keyword>
<reference evidence="6" key="1">
    <citation type="submission" date="2020-12" db="EMBL/GenBank/DDBJ databases">
        <title>Antrihabitans popcorni sp. nov. and Antrihabitans auranticaus sp. nov., isolated from a larva cave.</title>
        <authorList>
            <person name="Lee S.D."/>
            <person name="Kim I.S."/>
        </authorList>
    </citation>
    <scope>NUCLEOTIDE SEQUENCE</scope>
    <source>
        <strain evidence="6">YC3-6</strain>
    </source>
</reference>
<dbReference type="SUPFAM" id="SSF53474">
    <property type="entry name" value="alpha/beta-Hydrolases"/>
    <property type="match status" value="1"/>
</dbReference>
<dbReference type="AlphaFoldDB" id="A0A934U483"/>
<protein>
    <recommendedName>
        <fullName evidence="8">Esterase</fullName>
    </recommendedName>
</protein>
<dbReference type="EMBL" id="JAEMNV010000003">
    <property type="protein sequence ID" value="MBJ8339573.1"/>
    <property type="molecule type" value="Genomic_DNA"/>
</dbReference>
<evidence type="ECO:0000313" key="6">
    <source>
        <dbReference type="EMBL" id="MBJ8339573.1"/>
    </source>
</evidence>
<evidence type="ECO:0000256" key="1">
    <source>
        <dbReference type="ARBA" id="ARBA00001974"/>
    </source>
</evidence>
<keyword evidence="5" id="KW-0560">Oxidoreductase</keyword>
<organism evidence="6 7">
    <name type="scientific">Antrihabitans stalagmiti</name>
    <dbReference type="NCBI Taxonomy" id="2799499"/>
    <lineage>
        <taxon>Bacteria</taxon>
        <taxon>Bacillati</taxon>
        <taxon>Actinomycetota</taxon>
        <taxon>Actinomycetes</taxon>
        <taxon>Mycobacteriales</taxon>
        <taxon>Nocardiaceae</taxon>
        <taxon>Antrihabitans</taxon>
    </lineage>
</organism>
<proteinExistence type="inferred from homology"/>
<comment type="caution">
    <text evidence="6">The sequence shown here is derived from an EMBL/GenBank/DDBJ whole genome shotgun (WGS) entry which is preliminary data.</text>
</comment>
<dbReference type="InterPro" id="IPR052542">
    <property type="entry name" value="Cholesterol_Oxidase"/>
</dbReference>
<evidence type="ECO:0000256" key="2">
    <source>
        <dbReference type="ARBA" id="ARBA00010790"/>
    </source>
</evidence>
<dbReference type="RefSeq" id="WP_199704309.1">
    <property type="nucleotide sequence ID" value="NZ_JAEMNV010000003.1"/>
</dbReference>
<accession>A0A934U483</accession>
<keyword evidence="3" id="KW-0285">Flavoprotein</keyword>
<dbReference type="GO" id="GO:0016491">
    <property type="term" value="F:oxidoreductase activity"/>
    <property type="evidence" value="ECO:0007669"/>
    <property type="project" value="UniProtKB-KW"/>
</dbReference>
<dbReference type="PANTHER" id="PTHR47470:SF1">
    <property type="entry name" value="FAD-DEPENDENT OXIDOREDUCTASE 2 FAD BINDING DOMAIN-CONTAINING PROTEIN"/>
    <property type="match status" value="1"/>
</dbReference>
<name>A0A934U483_9NOCA</name>
<dbReference type="Proteomes" id="UP000655868">
    <property type="component" value="Unassembled WGS sequence"/>
</dbReference>
<comment type="cofactor">
    <cofactor evidence="1">
        <name>FAD</name>
        <dbReference type="ChEBI" id="CHEBI:57692"/>
    </cofactor>
</comment>
<gene>
    <name evidence="6" type="ORF">JGU71_11815</name>
</gene>
<evidence type="ECO:0000256" key="4">
    <source>
        <dbReference type="ARBA" id="ARBA00022827"/>
    </source>
</evidence>
<comment type="similarity">
    <text evidence="2">Belongs to the GMC oxidoreductase family.</text>
</comment>
<dbReference type="InterPro" id="IPR029058">
    <property type="entry name" value="AB_hydrolase_fold"/>
</dbReference>
<keyword evidence="7" id="KW-1185">Reference proteome</keyword>